<gene>
    <name evidence="9" type="ORF">CATMQ487_11560</name>
</gene>
<evidence type="ECO:0000256" key="1">
    <source>
        <dbReference type="ARBA" id="ARBA00004162"/>
    </source>
</evidence>
<name>A0ABN6PGP3_9BURK</name>
<protein>
    <submittedName>
        <fullName evidence="9">Biopolymer transporter ExbD</fullName>
    </submittedName>
</protein>
<keyword evidence="4 7" id="KW-0812">Transmembrane</keyword>
<dbReference type="Pfam" id="PF02472">
    <property type="entry name" value="ExbD"/>
    <property type="match status" value="1"/>
</dbReference>
<dbReference type="Gene3D" id="3.30.420.270">
    <property type="match status" value="1"/>
</dbReference>
<evidence type="ECO:0000256" key="3">
    <source>
        <dbReference type="ARBA" id="ARBA00022475"/>
    </source>
</evidence>
<evidence type="ECO:0000256" key="6">
    <source>
        <dbReference type="ARBA" id="ARBA00023136"/>
    </source>
</evidence>
<keyword evidence="6 8" id="KW-0472">Membrane</keyword>
<evidence type="ECO:0000313" key="10">
    <source>
        <dbReference type="Proteomes" id="UP001057498"/>
    </source>
</evidence>
<evidence type="ECO:0000256" key="7">
    <source>
        <dbReference type="RuleBase" id="RU003879"/>
    </source>
</evidence>
<evidence type="ECO:0000256" key="2">
    <source>
        <dbReference type="ARBA" id="ARBA00005811"/>
    </source>
</evidence>
<accession>A0ABN6PGP3</accession>
<evidence type="ECO:0000256" key="5">
    <source>
        <dbReference type="ARBA" id="ARBA00022989"/>
    </source>
</evidence>
<feature type="transmembrane region" description="Helical" evidence="8">
    <location>
        <begin position="20"/>
        <end position="41"/>
    </location>
</feature>
<dbReference type="PANTHER" id="PTHR30558">
    <property type="entry name" value="EXBD MEMBRANE COMPONENT OF PMF-DRIVEN MACROMOLECULE IMPORT SYSTEM"/>
    <property type="match status" value="1"/>
</dbReference>
<dbReference type="PANTHER" id="PTHR30558:SF7">
    <property type="entry name" value="TOL-PAL SYSTEM PROTEIN TOLR"/>
    <property type="match status" value="1"/>
</dbReference>
<evidence type="ECO:0000256" key="8">
    <source>
        <dbReference type="SAM" id="Phobius"/>
    </source>
</evidence>
<comment type="subcellular location">
    <subcellularLocation>
        <location evidence="1">Cell membrane</location>
        <topology evidence="1">Single-pass membrane protein</topology>
    </subcellularLocation>
    <subcellularLocation>
        <location evidence="7">Cell membrane</location>
        <topology evidence="7">Single-pass type II membrane protein</topology>
    </subcellularLocation>
</comment>
<keyword evidence="10" id="KW-1185">Reference proteome</keyword>
<keyword evidence="3" id="KW-1003">Cell membrane</keyword>
<dbReference type="EMBL" id="AP025730">
    <property type="protein sequence ID" value="BDI04186.1"/>
    <property type="molecule type" value="Genomic_DNA"/>
</dbReference>
<sequence length="149" mass="15571">MAFGRLERSPGPQPMSDINMTPLIDVMLVLLVIFMIAAPLMTASLKLDLPKADGATPVTEAPQALQVALQADGSLYLGEEKLPPPAFGERLAAVAKRGGELPEVQLRADRAVPYGRVAELIGQLQAAGLNRIAFVTEPGSTAAAASAAR</sequence>
<keyword evidence="7" id="KW-0813">Transport</keyword>
<proteinExistence type="inferred from homology"/>
<dbReference type="Proteomes" id="UP001057498">
    <property type="component" value="Chromosome"/>
</dbReference>
<evidence type="ECO:0000313" key="9">
    <source>
        <dbReference type="EMBL" id="BDI04186.1"/>
    </source>
</evidence>
<comment type="similarity">
    <text evidence="2 7">Belongs to the ExbD/TolR family.</text>
</comment>
<keyword evidence="5 8" id="KW-1133">Transmembrane helix</keyword>
<reference evidence="9" key="1">
    <citation type="submission" date="2022-04" db="EMBL/GenBank/DDBJ databases">
        <title>Whole genome sequence of Sphaerotilus sp. FB-5.</title>
        <authorList>
            <person name="Takeda M."/>
            <person name="Narihara S."/>
            <person name="Akimoto M."/>
            <person name="Akimoto R."/>
            <person name="Nishiyashiki S."/>
            <person name="Murakami T."/>
        </authorList>
    </citation>
    <scope>NUCLEOTIDE SEQUENCE</scope>
    <source>
        <strain evidence="9">FB-5</strain>
    </source>
</reference>
<organism evidence="9 10">
    <name type="scientific">Sphaerotilus microaerophilus</name>
    <dbReference type="NCBI Taxonomy" id="2914710"/>
    <lineage>
        <taxon>Bacteria</taxon>
        <taxon>Pseudomonadati</taxon>
        <taxon>Pseudomonadota</taxon>
        <taxon>Betaproteobacteria</taxon>
        <taxon>Burkholderiales</taxon>
        <taxon>Sphaerotilaceae</taxon>
        <taxon>Sphaerotilus</taxon>
    </lineage>
</organism>
<dbReference type="InterPro" id="IPR003400">
    <property type="entry name" value="ExbD"/>
</dbReference>
<evidence type="ECO:0000256" key="4">
    <source>
        <dbReference type="ARBA" id="ARBA00022692"/>
    </source>
</evidence>
<dbReference type="RefSeq" id="WP_251972329.1">
    <property type="nucleotide sequence ID" value="NZ_AP025730.1"/>
</dbReference>
<keyword evidence="7" id="KW-0653">Protein transport</keyword>